<name>A0A7Z0LBX9_9STRE</name>
<proteinExistence type="inferred from homology"/>
<comment type="caution">
    <text evidence="6">The sequence shown here is derived from an EMBL/GenBank/DDBJ whole genome shotgun (WGS) entry which is preliminary data.</text>
</comment>
<sequence>MKINQIKKKDGIIVYRANIYLGTDKVTGKKVKTTITARTKKEVKAKARATIVDFQKNGTTRVKSTTITTYQELADLWWESYQHTVKPNTQQTVKALLNNHIIPLFGRYKLDKLTTPLIQSIVNDLANKANNGVAGAFLHYGQIHALNKRILQYGVIMQAIPYNPAREVILPRNLQKNKQNKIKHFENDELRQFLDYLDTLNTSKYRYLYDITLYKFLLATGCRIGEALALHWSDIDLSQSVVHVTKTLNYKRETNSPKSPSSYRDIPIDRETVRMLKSYKLEQTQEAWKLGRTEPVVFSNFISEYPHGEILRRRLSTHFKRAQVNDIGFHGFRHTHASLLLNSGIPYKELQHRLGHSQLSMTMDIYSHLSKENTEKAVSYFETALKNL</sequence>
<keyword evidence="2" id="KW-0229">DNA integration</keyword>
<dbReference type="GO" id="GO:0003677">
    <property type="term" value="F:DNA binding"/>
    <property type="evidence" value="ECO:0007669"/>
    <property type="project" value="UniProtKB-KW"/>
</dbReference>
<dbReference type="InterPro" id="IPR050090">
    <property type="entry name" value="Tyrosine_recombinase_XerCD"/>
</dbReference>
<feature type="domain" description="Tyr recombinase" evidence="5">
    <location>
        <begin position="180"/>
        <end position="379"/>
    </location>
</feature>
<protein>
    <submittedName>
        <fullName evidence="6">Site-specific integrase</fullName>
    </submittedName>
</protein>
<evidence type="ECO:0000313" key="6">
    <source>
        <dbReference type="EMBL" id="NYS48534.1"/>
    </source>
</evidence>
<dbReference type="Proteomes" id="UP000563349">
    <property type="component" value="Unassembled WGS sequence"/>
</dbReference>
<evidence type="ECO:0000256" key="3">
    <source>
        <dbReference type="ARBA" id="ARBA00023125"/>
    </source>
</evidence>
<evidence type="ECO:0000256" key="2">
    <source>
        <dbReference type="ARBA" id="ARBA00022908"/>
    </source>
</evidence>
<keyword evidence="7" id="KW-1185">Reference proteome</keyword>
<dbReference type="PROSITE" id="PS51898">
    <property type="entry name" value="TYR_RECOMBINASE"/>
    <property type="match status" value="1"/>
</dbReference>
<dbReference type="Gene3D" id="1.10.443.10">
    <property type="entry name" value="Intergrase catalytic core"/>
    <property type="match status" value="1"/>
</dbReference>
<keyword evidence="4" id="KW-0233">DNA recombination</keyword>
<dbReference type="GO" id="GO:0015074">
    <property type="term" value="P:DNA integration"/>
    <property type="evidence" value="ECO:0007669"/>
    <property type="project" value="UniProtKB-KW"/>
</dbReference>
<dbReference type="AlphaFoldDB" id="A0A7Z0LBX9"/>
<dbReference type="EMBL" id="JACBYG010000006">
    <property type="protein sequence ID" value="NYS48534.1"/>
    <property type="molecule type" value="Genomic_DNA"/>
</dbReference>
<dbReference type="InterPro" id="IPR011010">
    <property type="entry name" value="DNA_brk_join_enz"/>
</dbReference>
<evidence type="ECO:0000259" key="5">
    <source>
        <dbReference type="PROSITE" id="PS51898"/>
    </source>
</evidence>
<dbReference type="GO" id="GO:0006310">
    <property type="term" value="P:DNA recombination"/>
    <property type="evidence" value="ECO:0007669"/>
    <property type="project" value="UniProtKB-KW"/>
</dbReference>
<reference evidence="6 7" key="1">
    <citation type="submission" date="2020-07" db="EMBL/GenBank/DDBJ databases">
        <title>MOT database genomes.</title>
        <authorList>
            <person name="Joseph S."/>
            <person name="Aduse-Opoku J."/>
            <person name="Hashim A."/>
            <person name="Wade W."/>
            <person name="Curtis M."/>
        </authorList>
    </citation>
    <scope>NUCLEOTIDE SEQUENCE [LARGE SCALE GENOMIC DNA]</scope>
    <source>
        <strain evidence="6 7">CCW311</strain>
    </source>
</reference>
<evidence type="ECO:0000256" key="1">
    <source>
        <dbReference type="ARBA" id="ARBA00008857"/>
    </source>
</evidence>
<dbReference type="InterPro" id="IPR010998">
    <property type="entry name" value="Integrase_recombinase_N"/>
</dbReference>
<dbReference type="InterPro" id="IPR013762">
    <property type="entry name" value="Integrase-like_cat_sf"/>
</dbReference>
<dbReference type="SUPFAM" id="SSF56349">
    <property type="entry name" value="DNA breaking-rejoining enzymes"/>
    <property type="match status" value="1"/>
</dbReference>
<evidence type="ECO:0000313" key="7">
    <source>
        <dbReference type="Proteomes" id="UP000563349"/>
    </source>
</evidence>
<dbReference type="Gene3D" id="1.10.150.130">
    <property type="match status" value="1"/>
</dbReference>
<evidence type="ECO:0000256" key="4">
    <source>
        <dbReference type="ARBA" id="ARBA00023172"/>
    </source>
</evidence>
<comment type="similarity">
    <text evidence="1">Belongs to the 'phage' integrase family.</text>
</comment>
<organism evidence="6 7">
    <name type="scientific">Streptococcus danieliae</name>
    <dbReference type="NCBI Taxonomy" id="747656"/>
    <lineage>
        <taxon>Bacteria</taxon>
        <taxon>Bacillati</taxon>
        <taxon>Bacillota</taxon>
        <taxon>Bacilli</taxon>
        <taxon>Lactobacillales</taxon>
        <taxon>Streptococcaceae</taxon>
        <taxon>Streptococcus</taxon>
    </lineage>
</organism>
<dbReference type="InterPro" id="IPR004107">
    <property type="entry name" value="Integrase_SAM-like_N"/>
</dbReference>
<keyword evidence="3" id="KW-0238">DNA-binding</keyword>
<dbReference type="InterPro" id="IPR002104">
    <property type="entry name" value="Integrase_catalytic"/>
</dbReference>
<dbReference type="RefSeq" id="WP_179923244.1">
    <property type="nucleotide sequence ID" value="NZ_CP128228.1"/>
</dbReference>
<gene>
    <name evidence="6" type="ORF">HZY93_00850</name>
</gene>
<dbReference type="CDD" id="cd01189">
    <property type="entry name" value="INT_ICEBs1_C_like"/>
    <property type="match status" value="1"/>
</dbReference>
<dbReference type="Pfam" id="PF00589">
    <property type="entry name" value="Phage_integrase"/>
    <property type="match status" value="1"/>
</dbReference>
<dbReference type="PANTHER" id="PTHR30349">
    <property type="entry name" value="PHAGE INTEGRASE-RELATED"/>
    <property type="match status" value="1"/>
</dbReference>
<accession>A0A7Z0LBX9</accession>
<dbReference type="PANTHER" id="PTHR30349:SF64">
    <property type="entry name" value="PROPHAGE INTEGRASE INTD-RELATED"/>
    <property type="match status" value="1"/>
</dbReference>
<dbReference type="Pfam" id="PF14659">
    <property type="entry name" value="Phage_int_SAM_3"/>
    <property type="match status" value="1"/>
</dbReference>